<dbReference type="EMBL" id="JAVDRD010000004">
    <property type="protein sequence ID" value="MDR6511140.1"/>
    <property type="molecule type" value="Genomic_DNA"/>
</dbReference>
<dbReference type="InterPro" id="IPR029033">
    <property type="entry name" value="His_PPase_superfam"/>
</dbReference>
<evidence type="ECO:0000256" key="1">
    <source>
        <dbReference type="SAM" id="SignalP"/>
    </source>
</evidence>
<dbReference type="GO" id="GO:0003993">
    <property type="term" value="F:acid phosphatase activity"/>
    <property type="evidence" value="ECO:0007669"/>
    <property type="project" value="UniProtKB-EC"/>
</dbReference>
<dbReference type="CDD" id="cd07061">
    <property type="entry name" value="HP_HAP_like"/>
    <property type="match status" value="1"/>
</dbReference>
<dbReference type="GO" id="GO:0008707">
    <property type="term" value="F:inositol hexakisphosphate 4-phosphatase activity"/>
    <property type="evidence" value="ECO:0007669"/>
    <property type="project" value="UniProtKB-EC"/>
</dbReference>
<dbReference type="RefSeq" id="WP_309805093.1">
    <property type="nucleotide sequence ID" value="NZ_JAVDRD010000004.1"/>
</dbReference>
<dbReference type="Pfam" id="PF00328">
    <property type="entry name" value="His_Phos_2"/>
    <property type="match status" value="1"/>
</dbReference>
<dbReference type="Proteomes" id="UP001184150">
    <property type="component" value="Unassembled WGS sequence"/>
</dbReference>
<dbReference type="InterPro" id="IPR000560">
    <property type="entry name" value="His_Pase_clade-2"/>
</dbReference>
<keyword evidence="3" id="KW-1185">Reference proteome</keyword>
<comment type="caution">
    <text evidence="2">The sequence shown here is derived from an EMBL/GenBank/DDBJ whole genome shotgun (WGS) entry which is preliminary data.</text>
</comment>
<dbReference type="InterPro" id="IPR033379">
    <property type="entry name" value="Acid_Pase_AS"/>
</dbReference>
<dbReference type="EC" id="3.1.3.26" evidence="2"/>
<dbReference type="PROSITE" id="PS00616">
    <property type="entry name" value="HIS_ACID_PHOSPHAT_1"/>
    <property type="match status" value="1"/>
</dbReference>
<dbReference type="SUPFAM" id="SSF53254">
    <property type="entry name" value="Phosphoglycerate mutase-like"/>
    <property type="match status" value="1"/>
</dbReference>
<keyword evidence="1" id="KW-0732">Signal</keyword>
<feature type="signal peptide" evidence="1">
    <location>
        <begin position="1"/>
        <end position="26"/>
    </location>
</feature>
<keyword evidence="2" id="KW-0378">Hydrolase</keyword>
<dbReference type="Gene3D" id="3.40.50.1240">
    <property type="entry name" value="Phosphoglycerate mutase-like"/>
    <property type="match status" value="2"/>
</dbReference>
<name>A0ABU1MLC4_9SPHN</name>
<protein>
    <submittedName>
        <fullName evidence="2">4-phytase/acid phosphatase</fullName>
        <ecNumber evidence="2">3.1.3.2</ecNumber>
        <ecNumber evidence="2">3.1.3.26</ecNumber>
    </submittedName>
</protein>
<dbReference type="EC" id="3.1.3.2" evidence="2"/>
<feature type="chain" id="PRO_5046628553" evidence="1">
    <location>
        <begin position="27"/>
        <end position="416"/>
    </location>
</feature>
<proteinExistence type="predicted"/>
<accession>A0ABU1MLC4</accession>
<organism evidence="2 3">
    <name type="scientific">Novosphingobium capsulatum</name>
    <dbReference type="NCBI Taxonomy" id="13688"/>
    <lineage>
        <taxon>Bacteria</taxon>
        <taxon>Pseudomonadati</taxon>
        <taxon>Pseudomonadota</taxon>
        <taxon>Alphaproteobacteria</taxon>
        <taxon>Sphingomonadales</taxon>
        <taxon>Sphingomonadaceae</taxon>
        <taxon>Novosphingobium</taxon>
    </lineage>
</organism>
<evidence type="ECO:0000313" key="2">
    <source>
        <dbReference type="EMBL" id="MDR6511140.1"/>
    </source>
</evidence>
<reference evidence="2 3" key="1">
    <citation type="submission" date="2023-07" db="EMBL/GenBank/DDBJ databases">
        <title>Sorghum-associated microbial communities from plants grown in Nebraska, USA.</title>
        <authorList>
            <person name="Schachtman D."/>
        </authorList>
    </citation>
    <scope>NUCLEOTIDE SEQUENCE [LARGE SCALE GENOMIC DNA]</scope>
    <source>
        <strain evidence="2 3">DS1027</strain>
    </source>
</reference>
<gene>
    <name evidence="2" type="ORF">J2792_002012</name>
</gene>
<sequence length="416" mass="43415">MLARARFTPRLALCLLAALIPAMAIARPAPDKTPHYRVDRVVLLIRHGIRAPLDGEAAAAPLADHPFPHWDTPPSQLTPHGAQALGRLADYERARLVRQGLLPAGGCPQAGSIAIWTNSKSRTIASGQALAQGLAPGCPLAVDHLPEGQADPLFDALDTPAVPFDARAAAASINAELDNGRALMVGMGPAIATIERVLGCRAPCPISTQPNRIAPSADGKGLSLAGPIDLASGTAQVFLLQYTEGLPLRAVGWGRASAADIATMSPLHARLFDVFARSAYMAPRVGGLIARKIAATLTARKAPAFSVLVGHDNTIAAVTALIGTGFTLPGYGRNDPPIGAGLLFERLTDTRTGRQLLRLSYLAQTPDEARHLLPLPQAGAGAPLHPLSLGRCGTACTPAGFAQLIARQTRVLDQAK</sequence>
<evidence type="ECO:0000313" key="3">
    <source>
        <dbReference type="Proteomes" id="UP001184150"/>
    </source>
</evidence>